<dbReference type="EMBL" id="AP019863">
    <property type="protein sequence ID" value="BBM92907.1"/>
    <property type="molecule type" value="Genomic_DNA"/>
</dbReference>
<sequence>MLNRYCKQLKGAWQSQDFGPRLLCQNFQFFLAMTT</sequence>
<proteinExistence type="predicted"/>
<name>A0AAD1LT08_RICCR</name>
<gene>
    <name evidence="1" type="ORF">RHHCN13_07980</name>
</gene>
<protein>
    <submittedName>
        <fullName evidence="1">Octaprenyl-diphosphate synthase</fullName>
    </submittedName>
</protein>
<evidence type="ECO:0000313" key="2">
    <source>
        <dbReference type="Proteomes" id="UP000422519"/>
    </source>
</evidence>
<evidence type="ECO:0000313" key="1">
    <source>
        <dbReference type="EMBL" id="BBM92907.1"/>
    </source>
</evidence>
<organism evidence="1 2">
    <name type="scientific">Rickettsia conorii subsp. heilongjiangensis</name>
    <dbReference type="NCBI Taxonomy" id="226665"/>
    <lineage>
        <taxon>Bacteria</taxon>
        <taxon>Pseudomonadati</taxon>
        <taxon>Pseudomonadota</taxon>
        <taxon>Alphaproteobacteria</taxon>
        <taxon>Rickettsiales</taxon>
        <taxon>Rickettsiaceae</taxon>
        <taxon>Rickettsieae</taxon>
        <taxon>Rickettsia</taxon>
        <taxon>spotted fever group</taxon>
    </lineage>
</organism>
<accession>A0AAD1LT08</accession>
<dbReference type="Proteomes" id="UP000422519">
    <property type="component" value="Chromosome"/>
</dbReference>
<dbReference type="AlphaFoldDB" id="A0AAD1LT08"/>
<reference evidence="1" key="1">
    <citation type="journal article" date="2019" name="Front. Microbiol.">
        <title>Genomic features of Rickettsia heilongjiangensis revealed by intraspecies comparison and detailed comparison with Rickettsia japonica.</title>
        <authorList>
            <person name="Kasama K."/>
            <person name="Fujita H."/>
            <person name="Yamamoto S."/>
            <person name="Ooka T."/>
            <person name="Gotoh Y."/>
            <person name="Ogura Y."/>
            <person name="Ando S."/>
            <person name="Hayashi T."/>
        </authorList>
    </citation>
    <scope>NUCLEOTIDE SEQUENCE</scope>
    <source>
        <strain evidence="1">HCN-13</strain>
    </source>
</reference>